<feature type="transmembrane region" description="Helical" evidence="2">
    <location>
        <begin position="87"/>
        <end position="105"/>
    </location>
</feature>
<feature type="region of interest" description="Disordered" evidence="1">
    <location>
        <begin position="145"/>
        <end position="205"/>
    </location>
</feature>
<evidence type="ECO:0008006" key="4">
    <source>
        <dbReference type="Google" id="ProtNLM"/>
    </source>
</evidence>
<evidence type="ECO:0000256" key="1">
    <source>
        <dbReference type="SAM" id="MobiDB-lite"/>
    </source>
</evidence>
<organism evidence="3">
    <name type="scientific">Anopheles atroparvus</name>
    <name type="common">European mosquito</name>
    <dbReference type="NCBI Taxonomy" id="41427"/>
    <lineage>
        <taxon>Eukaryota</taxon>
        <taxon>Metazoa</taxon>
        <taxon>Ecdysozoa</taxon>
        <taxon>Arthropoda</taxon>
        <taxon>Hexapoda</taxon>
        <taxon>Insecta</taxon>
        <taxon>Pterygota</taxon>
        <taxon>Neoptera</taxon>
        <taxon>Endopterygota</taxon>
        <taxon>Diptera</taxon>
        <taxon>Nematocera</taxon>
        <taxon>Culicoidea</taxon>
        <taxon>Culicidae</taxon>
        <taxon>Anophelinae</taxon>
        <taxon>Anopheles</taxon>
    </lineage>
</organism>
<evidence type="ECO:0000256" key="2">
    <source>
        <dbReference type="SAM" id="Phobius"/>
    </source>
</evidence>
<proteinExistence type="predicted"/>
<name>A0A182IJZ5_ANOAO</name>
<reference evidence="3" key="1">
    <citation type="submission" date="2022-08" db="UniProtKB">
        <authorList>
            <consortium name="EnsemblMetazoa"/>
        </authorList>
    </citation>
    <scope>IDENTIFICATION</scope>
    <source>
        <strain evidence="3">EBRO</strain>
    </source>
</reference>
<keyword evidence="2" id="KW-0812">Transmembrane</keyword>
<protein>
    <recommendedName>
        <fullName evidence="4">Transmembrane protein</fullName>
    </recommendedName>
</protein>
<keyword evidence="2" id="KW-0472">Membrane</keyword>
<feature type="compositionally biased region" description="Polar residues" evidence="1">
    <location>
        <begin position="162"/>
        <end position="171"/>
    </location>
</feature>
<accession>A0A182IJZ5</accession>
<dbReference type="EnsemblMetazoa" id="AATE000600-RA">
    <property type="protein sequence ID" value="AATE000600-PA.1"/>
    <property type="gene ID" value="AATE000600"/>
</dbReference>
<sequence length="258" mass="28746">MRLPIWSRSPFTSVSSRLNLWSSVLLSDSGTPGEPPDRSRARLTLLRSLRRSMSVLPVLRVDTSSEQESSSSSPSLLECRHRKAKPLLLTLVTLVMMAMTMMMMLQSECAASRRAYERFSSIANIPRESRGADLGRSPLLIARKLSPTYHGSERRKGGKLQVNDQRATKTSVAGDDRGRHCSKARPDPKSALGSAAAYEQRERVRKKVRKNKMKAKSTRFARHTHTPPHTRYAVAVALKISRGNVATTSRRHRGISGT</sequence>
<dbReference type="AlphaFoldDB" id="A0A182IJZ5"/>
<dbReference type="VEuPathDB" id="VectorBase:AATE000600"/>
<evidence type="ECO:0000313" key="3">
    <source>
        <dbReference type="EnsemblMetazoa" id="AATE000600-PA.1"/>
    </source>
</evidence>
<feature type="compositionally biased region" description="Basic and acidic residues" evidence="1">
    <location>
        <begin position="174"/>
        <end position="188"/>
    </location>
</feature>
<keyword evidence="2" id="KW-1133">Transmembrane helix</keyword>